<name>A0AAW9A895_9BACL</name>
<comment type="pathway">
    <text evidence="1">Amino-acid degradation; L-proline degradation into L-glutamate; L-glutamate from L-proline: step 1/2.</text>
</comment>
<keyword evidence="7" id="KW-0642">Proline metabolism</keyword>
<evidence type="ECO:0000256" key="8">
    <source>
        <dbReference type="ARBA" id="ARBA00048779"/>
    </source>
</evidence>
<feature type="binding site" evidence="9">
    <location>
        <position position="96"/>
    </location>
    <ligand>
        <name>substrate</name>
    </ligand>
</feature>
<dbReference type="InterPro" id="IPR002872">
    <property type="entry name" value="Proline_DH_dom"/>
</dbReference>
<evidence type="ECO:0000256" key="10">
    <source>
        <dbReference type="PIRSR" id="PIRSR000196-2"/>
    </source>
</evidence>
<accession>A0AAW9A895</accession>
<feature type="binding site" evidence="10">
    <location>
        <position position="195"/>
    </location>
    <ligand>
        <name>FAD</name>
        <dbReference type="ChEBI" id="CHEBI:57692"/>
    </ligand>
</feature>
<dbReference type="AlphaFoldDB" id="A0AAW9A895"/>
<keyword evidence="4 10" id="KW-0547">Nucleotide-binding</keyword>
<dbReference type="GO" id="GO:0010133">
    <property type="term" value="P:L-proline catabolic process to L-glutamate"/>
    <property type="evidence" value="ECO:0007669"/>
    <property type="project" value="InterPro"/>
</dbReference>
<evidence type="ECO:0000313" key="12">
    <source>
        <dbReference type="EMBL" id="MDW0115376.1"/>
    </source>
</evidence>
<feature type="binding site" evidence="9">
    <location>
        <position position="283"/>
    </location>
    <ligand>
        <name>substrate</name>
    </ligand>
</feature>
<evidence type="ECO:0000256" key="6">
    <source>
        <dbReference type="ARBA" id="ARBA00023002"/>
    </source>
</evidence>
<evidence type="ECO:0000256" key="4">
    <source>
        <dbReference type="ARBA" id="ARBA00022741"/>
    </source>
</evidence>
<keyword evidence="3" id="KW-0285">Flavoprotein</keyword>
<dbReference type="PIRSF" id="PIRSF000196">
    <property type="entry name" value="Pro_dehydrog"/>
    <property type="match status" value="1"/>
</dbReference>
<comment type="catalytic activity">
    <reaction evidence="8">
        <text>L-proline + a quinone = (S)-1-pyrroline-5-carboxylate + a quinol + H(+)</text>
        <dbReference type="Rhea" id="RHEA:23784"/>
        <dbReference type="ChEBI" id="CHEBI:15378"/>
        <dbReference type="ChEBI" id="CHEBI:17388"/>
        <dbReference type="ChEBI" id="CHEBI:24646"/>
        <dbReference type="ChEBI" id="CHEBI:60039"/>
        <dbReference type="ChEBI" id="CHEBI:132124"/>
        <dbReference type="EC" id="1.5.5.2"/>
    </reaction>
</comment>
<dbReference type="GO" id="GO:0000166">
    <property type="term" value="F:nucleotide binding"/>
    <property type="evidence" value="ECO:0007669"/>
    <property type="project" value="UniProtKB-KW"/>
</dbReference>
<feature type="binding site" evidence="10">
    <location>
        <position position="159"/>
    </location>
    <ligand>
        <name>FAD</name>
        <dbReference type="ChEBI" id="CHEBI:57692"/>
    </ligand>
</feature>
<dbReference type="GO" id="GO:0004657">
    <property type="term" value="F:proline dehydrogenase activity"/>
    <property type="evidence" value="ECO:0007669"/>
    <property type="project" value="UniProtKB-EC"/>
</dbReference>
<comment type="caution">
    <text evidence="12">The sequence shown here is derived from an EMBL/GenBank/DDBJ whole genome shotgun (WGS) entry which is preliminary data.</text>
</comment>
<gene>
    <name evidence="12" type="ORF">QTL97_00280</name>
</gene>
<sequence>MILKDFFMGLSQNQFLNSAAKKYGLKLGAQNVVAGTNIAETIESIKELNKHGISCTVDNLGEFVYERGEATAAKNQIIAVIEAIHENGVDAHISLKPSQLGMDIDYDFCKENIEAIVSVAKNYGIFVNFDMEDYARLQPSFNLLDELSVTYDNIGTVIQAYFFRAEDDLHKHKNYRLRIVKGAYKESPENAYQDKQDIDTNYIKLIEWHLLNGKFTSIATHDHNVINHVKQFVKDNNIPNDKFEFQMLYGFRKEMQLELAKEGYNFCTYVPFGQDWYGYFMRRLAERPQNMNLVVKQVFTKETNTMIGLAAGAFLLGRLTKKRK</sequence>
<dbReference type="Proteomes" id="UP001271648">
    <property type="component" value="Unassembled WGS sequence"/>
</dbReference>
<dbReference type="SUPFAM" id="SSF51730">
    <property type="entry name" value="FAD-linked oxidoreductase"/>
    <property type="match status" value="1"/>
</dbReference>
<evidence type="ECO:0000313" key="13">
    <source>
        <dbReference type="Proteomes" id="UP001271648"/>
    </source>
</evidence>
<evidence type="ECO:0000256" key="7">
    <source>
        <dbReference type="ARBA" id="ARBA00023062"/>
    </source>
</evidence>
<protein>
    <recommendedName>
        <fullName evidence="2">proline dehydrogenase</fullName>
        <ecNumber evidence="2">1.5.5.2</ecNumber>
    </recommendedName>
</protein>
<reference evidence="12 13" key="1">
    <citation type="submission" date="2023-06" db="EMBL/GenBank/DDBJ databases">
        <title>Sporosarcina sp. nov., isolated from Korean traditional fermented seafood 'Jeotgal'.</title>
        <authorList>
            <person name="Yang A.I."/>
            <person name="Shin N.-R."/>
        </authorList>
    </citation>
    <scope>NUCLEOTIDE SEQUENCE [LARGE SCALE GENOMIC DNA]</scope>
    <source>
        <strain evidence="12 13">KCTC43456</strain>
    </source>
</reference>
<dbReference type="Gene3D" id="3.20.20.220">
    <property type="match status" value="1"/>
</dbReference>
<keyword evidence="6" id="KW-0560">Oxidoreductase</keyword>
<evidence type="ECO:0000256" key="2">
    <source>
        <dbReference type="ARBA" id="ARBA00012695"/>
    </source>
</evidence>
<feature type="binding site" evidence="10">
    <location>
        <begin position="220"/>
        <end position="221"/>
    </location>
    <ligand>
        <name>FAD</name>
        <dbReference type="ChEBI" id="CHEBI:57692"/>
    </ligand>
</feature>
<evidence type="ECO:0000256" key="1">
    <source>
        <dbReference type="ARBA" id="ARBA00004739"/>
    </source>
</evidence>
<dbReference type="EMBL" id="JAUBDJ010000001">
    <property type="protein sequence ID" value="MDW0115376.1"/>
    <property type="molecule type" value="Genomic_DNA"/>
</dbReference>
<evidence type="ECO:0000256" key="3">
    <source>
        <dbReference type="ARBA" id="ARBA00022630"/>
    </source>
</evidence>
<evidence type="ECO:0000256" key="5">
    <source>
        <dbReference type="ARBA" id="ARBA00022827"/>
    </source>
</evidence>
<feature type="binding site" evidence="10">
    <location>
        <begin position="181"/>
        <end position="183"/>
    </location>
    <ligand>
        <name>FAD</name>
        <dbReference type="ChEBI" id="CHEBI:57692"/>
    </ligand>
</feature>
<dbReference type="EC" id="1.5.5.2" evidence="2"/>
<dbReference type="PANTHER" id="PTHR13914:SF0">
    <property type="entry name" value="PROLINE DEHYDROGENASE 1, MITOCHONDRIAL"/>
    <property type="match status" value="1"/>
</dbReference>
<feature type="domain" description="Proline dehydrogenase" evidence="11">
    <location>
        <begin position="42"/>
        <end position="291"/>
    </location>
</feature>
<dbReference type="InterPro" id="IPR015659">
    <property type="entry name" value="Proline_oxidase"/>
</dbReference>
<dbReference type="RefSeq" id="WP_283731984.1">
    <property type="nucleotide sequence ID" value="NZ_CP125968.1"/>
</dbReference>
<dbReference type="InterPro" id="IPR008219">
    <property type="entry name" value="PRODH_bac_arc"/>
</dbReference>
<proteinExistence type="predicted"/>
<keyword evidence="13" id="KW-1185">Reference proteome</keyword>
<organism evidence="12 13">
    <name type="scientific">Sporosarcina thermotolerans</name>
    <dbReference type="NCBI Taxonomy" id="633404"/>
    <lineage>
        <taxon>Bacteria</taxon>
        <taxon>Bacillati</taxon>
        <taxon>Bacillota</taxon>
        <taxon>Bacilli</taxon>
        <taxon>Bacillales</taxon>
        <taxon>Caryophanaceae</taxon>
        <taxon>Sporosarcina</taxon>
    </lineage>
</organism>
<dbReference type="Pfam" id="PF01619">
    <property type="entry name" value="Pro_dh"/>
    <property type="match status" value="1"/>
</dbReference>
<feature type="binding site" evidence="10">
    <location>
        <position position="131"/>
    </location>
    <ligand>
        <name>FAD</name>
        <dbReference type="ChEBI" id="CHEBI:57692"/>
    </ligand>
</feature>
<feature type="binding site" evidence="9">
    <location>
        <position position="282"/>
    </location>
    <ligand>
        <name>substrate</name>
    </ligand>
</feature>
<evidence type="ECO:0000259" key="11">
    <source>
        <dbReference type="Pfam" id="PF01619"/>
    </source>
</evidence>
<dbReference type="PANTHER" id="PTHR13914">
    <property type="entry name" value="PROLINE OXIDASE"/>
    <property type="match status" value="1"/>
</dbReference>
<keyword evidence="5 10" id="KW-0274">FAD</keyword>
<comment type="cofactor">
    <cofactor evidence="10">
        <name>FAD</name>
        <dbReference type="ChEBI" id="CHEBI:57692"/>
    </cofactor>
    <text evidence="10">Binds 1 FAD per subunit.</text>
</comment>
<evidence type="ECO:0000256" key="9">
    <source>
        <dbReference type="PIRSR" id="PIRSR000196-1"/>
    </source>
</evidence>
<dbReference type="InterPro" id="IPR029041">
    <property type="entry name" value="FAD-linked_oxidoreductase-like"/>
</dbReference>